<feature type="region of interest" description="Disordered" evidence="6">
    <location>
        <begin position="154"/>
        <end position="211"/>
    </location>
</feature>
<dbReference type="AlphaFoldDB" id="A0AAF0DBA9"/>
<feature type="compositionally biased region" description="Polar residues" evidence="6">
    <location>
        <begin position="161"/>
        <end position="171"/>
    </location>
</feature>
<protein>
    <submittedName>
        <fullName evidence="7">Uncharacterized protein</fullName>
    </submittedName>
</protein>
<dbReference type="EMBL" id="CP120627">
    <property type="protein sequence ID" value="WEW54801.1"/>
    <property type="molecule type" value="Genomic_DNA"/>
</dbReference>
<feature type="region of interest" description="Disordered" evidence="6">
    <location>
        <begin position="1"/>
        <end position="20"/>
    </location>
</feature>
<dbReference type="Pfam" id="PF08591">
    <property type="entry name" value="RNR_inhib"/>
    <property type="match status" value="1"/>
</dbReference>
<keyword evidence="4" id="KW-0963">Cytoplasm</keyword>
<organism evidence="7 8">
    <name type="scientific">Emydomyces testavorans</name>
    <dbReference type="NCBI Taxonomy" id="2070801"/>
    <lineage>
        <taxon>Eukaryota</taxon>
        <taxon>Fungi</taxon>
        <taxon>Dikarya</taxon>
        <taxon>Ascomycota</taxon>
        <taxon>Pezizomycotina</taxon>
        <taxon>Eurotiomycetes</taxon>
        <taxon>Eurotiomycetidae</taxon>
        <taxon>Onygenales</taxon>
        <taxon>Nannizziopsiaceae</taxon>
        <taxon>Emydomyces</taxon>
    </lineage>
</organism>
<evidence type="ECO:0000256" key="4">
    <source>
        <dbReference type="ARBA" id="ARBA00022490"/>
    </source>
</evidence>
<feature type="compositionally biased region" description="Acidic residues" evidence="6">
    <location>
        <begin position="187"/>
        <end position="206"/>
    </location>
</feature>
<accession>A0AAF0DBA9</accession>
<dbReference type="GO" id="GO:1990846">
    <property type="term" value="F:ribonucleoside-diphosphate reductase inhibitor activity"/>
    <property type="evidence" value="ECO:0007669"/>
    <property type="project" value="TreeGrafter"/>
</dbReference>
<name>A0AAF0DBA9_9EURO</name>
<dbReference type="PANTHER" id="PTHR28081">
    <property type="entry name" value="DAMAGE-REGULATED IMPORT FACILITATOR 1-RELATED"/>
    <property type="match status" value="1"/>
</dbReference>
<keyword evidence="8" id="KW-1185">Reference proteome</keyword>
<sequence>MESVAAKRNPSSKRRRFQAPITSYFASSSSPASTLSNSHSHYNYAAPTHSANPALPDKIQSSLLTVGMRVRKAVPEGYQTTLSTSKLNAYIAHQCASHSSMCGTTTTPSTTSYAELAPYCGGFKVGNLAVQSFPQPATPHEHEEMRFKTRLADDEEEESVMLTSSQDSTDSAMMFAPSNPHKRAFDQADDDVADDEPDPEQQEDLDSFYSPPQFLNTRWSSRAILRPKRGQKTRRFVVASASAKPARHGLSSQSNKFEHMWGLSEQENRDPTSDMFASADFEEAAFLRRREEVDEDFEMGGV</sequence>
<dbReference type="Proteomes" id="UP001219355">
    <property type="component" value="Chromosome 1"/>
</dbReference>
<evidence type="ECO:0000256" key="6">
    <source>
        <dbReference type="SAM" id="MobiDB-lite"/>
    </source>
</evidence>
<proteinExistence type="inferred from homology"/>
<comment type="subcellular location">
    <subcellularLocation>
        <location evidence="2">Cytoplasm</location>
    </subcellularLocation>
    <subcellularLocation>
        <location evidence="1">Nucleus</location>
    </subcellularLocation>
</comment>
<reference evidence="7" key="1">
    <citation type="submission" date="2023-03" db="EMBL/GenBank/DDBJ databases">
        <title>Emydomyces testavorans Genome Sequence.</title>
        <authorList>
            <person name="Hoyer L."/>
        </authorList>
    </citation>
    <scope>NUCLEOTIDE SEQUENCE</scope>
    <source>
        <strain evidence="7">16-2883</strain>
    </source>
</reference>
<keyword evidence="5" id="KW-0539">Nucleus</keyword>
<evidence type="ECO:0000256" key="3">
    <source>
        <dbReference type="ARBA" id="ARBA00005459"/>
    </source>
</evidence>
<evidence type="ECO:0000313" key="7">
    <source>
        <dbReference type="EMBL" id="WEW54801.1"/>
    </source>
</evidence>
<dbReference type="GO" id="GO:0008104">
    <property type="term" value="P:intracellular protein localization"/>
    <property type="evidence" value="ECO:0007669"/>
    <property type="project" value="TreeGrafter"/>
</dbReference>
<gene>
    <name evidence="7" type="ORF">PRK78_000226</name>
</gene>
<dbReference type="InterPro" id="IPR013900">
    <property type="entry name" value="RNR_inhibitor"/>
</dbReference>
<evidence type="ECO:0000313" key="8">
    <source>
        <dbReference type="Proteomes" id="UP001219355"/>
    </source>
</evidence>
<dbReference type="PANTHER" id="PTHR28081:SF1">
    <property type="entry name" value="DAMAGE-REGULATED IMPORT FACILITATOR 1"/>
    <property type="match status" value="1"/>
</dbReference>
<evidence type="ECO:0000256" key="5">
    <source>
        <dbReference type="ARBA" id="ARBA00023242"/>
    </source>
</evidence>
<dbReference type="GO" id="GO:0005634">
    <property type="term" value="C:nucleus"/>
    <property type="evidence" value="ECO:0007669"/>
    <property type="project" value="UniProtKB-SubCell"/>
</dbReference>
<comment type="similarity">
    <text evidence="3">Belongs to the DIF1/spd1 family.</text>
</comment>
<evidence type="ECO:0000256" key="1">
    <source>
        <dbReference type="ARBA" id="ARBA00004123"/>
    </source>
</evidence>
<evidence type="ECO:0000256" key="2">
    <source>
        <dbReference type="ARBA" id="ARBA00004496"/>
    </source>
</evidence>
<dbReference type="GO" id="GO:0005737">
    <property type="term" value="C:cytoplasm"/>
    <property type="evidence" value="ECO:0007669"/>
    <property type="project" value="UniProtKB-SubCell"/>
</dbReference>